<dbReference type="VEuPathDB" id="FungiDB:I7I51_04429"/>
<evidence type="ECO:0000313" key="3">
    <source>
        <dbReference type="Proteomes" id="UP000663671"/>
    </source>
</evidence>
<name>A0A8A1MCL8_AJECA</name>
<proteinExistence type="predicted"/>
<dbReference type="AlphaFoldDB" id="A0A8A1MCL8"/>
<evidence type="ECO:0000256" key="1">
    <source>
        <dbReference type="SAM" id="Phobius"/>
    </source>
</evidence>
<dbReference type="EMBL" id="CP069111">
    <property type="protein sequence ID" value="QSS62252.1"/>
    <property type="molecule type" value="Genomic_DNA"/>
</dbReference>
<keyword evidence="1" id="KW-0472">Membrane</keyword>
<gene>
    <name evidence="2" type="ORF">I7I51_04429</name>
</gene>
<reference evidence="2" key="1">
    <citation type="submission" date="2021-01" db="EMBL/GenBank/DDBJ databases">
        <title>Chromosome-level genome assembly of a human fungal pathogen reveals clustering of transcriptionally co-regulated genes.</title>
        <authorList>
            <person name="Voorhies M."/>
            <person name="Cohen S."/>
            <person name="Shea T.P."/>
            <person name="Petrus S."/>
            <person name="Munoz J.F."/>
            <person name="Poplawski S."/>
            <person name="Goldman W.E."/>
            <person name="Michael T."/>
            <person name="Cuomo C.A."/>
            <person name="Sil A."/>
            <person name="Beyhan S."/>
        </authorList>
    </citation>
    <scope>NUCLEOTIDE SEQUENCE</scope>
    <source>
        <strain evidence="2">WU24</strain>
    </source>
</reference>
<dbReference type="Proteomes" id="UP000663671">
    <property type="component" value="Chromosome 5"/>
</dbReference>
<sequence>MRVGLPEVGAAGLYVLHGLDLGKVPKASTFTHLLGFSGELLYLPTKFPSLFKSQEEQEAYCSAVKIPFSIPRPRGCGGHLKGTIPFWFLMMGIKICLTAWRALVQTWMKARNWCNSRSLGLNKPVRSHLPRPTQRLQYDHWGQGGNLGLATVPNFLV</sequence>
<accession>A0A8A1MCL8</accession>
<evidence type="ECO:0000313" key="2">
    <source>
        <dbReference type="EMBL" id="QSS62252.1"/>
    </source>
</evidence>
<feature type="transmembrane region" description="Helical" evidence="1">
    <location>
        <begin position="84"/>
        <end position="103"/>
    </location>
</feature>
<keyword evidence="1" id="KW-0812">Transmembrane</keyword>
<protein>
    <submittedName>
        <fullName evidence="2">Uncharacterized protein</fullName>
    </submittedName>
</protein>
<keyword evidence="1" id="KW-1133">Transmembrane helix</keyword>
<organism evidence="2 3">
    <name type="scientific">Ajellomyces capsulatus</name>
    <name type="common">Darling's disease fungus</name>
    <name type="synonym">Histoplasma capsulatum</name>
    <dbReference type="NCBI Taxonomy" id="5037"/>
    <lineage>
        <taxon>Eukaryota</taxon>
        <taxon>Fungi</taxon>
        <taxon>Dikarya</taxon>
        <taxon>Ascomycota</taxon>
        <taxon>Pezizomycotina</taxon>
        <taxon>Eurotiomycetes</taxon>
        <taxon>Eurotiomycetidae</taxon>
        <taxon>Onygenales</taxon>
        <taxon>Ajellomycetaceae</taxon>
        <taxon>Histoplasma</taxon>
    </lineage>
</organism>